<sequence>MKQKCMWLLFKMGLSLFTPDYMSQGREIDEHQEREAL</sequence>
<accession>A0A6N3AXF5</accession>
<reference evidence="1" key="1">
    <citation type="submission" date="2019-11" db="EMBL/GenBank/DDBJ databases">
        <authorList>
            <person name="Feng L."/>
        </authorList>
    </citation>
    <scope>NUCLEOTIDE SEQUENCE</scope>
    <source>
        <strain evidence="1">VdisparLFYP95</strain>
    </source>
</reference>
<dbReference type="EMBL" id="CACRUF010000019">
    <property type="protein sequence ID" value="VYT97295.1"/>
    <property type="molecule type" value="Genomic_DNA"/>
</dbReference>
<gene>
    <name evidence="1" type="ORF">VDLFYP95_01184</name>
</gene>
<name>A0A6N3AXF5_9FIRM</name>
<protein>
    <submittedName>
        <fullName evidence="1">Uncharacterized protein</fullName>
    </submittedName>
</protein>
<dbReference type="AlphaFoldDB" id="A0A6N3AXF5"/>
<organism evidence="1">
    <name type="scientific">Veillonella dispar</name>
    <dbReference type="NCBI Taxonomy" id="39778"/>
    <lineage>
        <taxon>Bacteria</taxon>
        <taxon>Bacillati</taxon>
        <taxon>Bacillota</taxon>
        <taxon>Negativicutes</taxon>
        <taxon>Veillonellales</taxon>
        <taxon>Veillonellaceae</taxon>
        <taxon>Veillonella</taxon>
    </lineage>
</organism>
<proteinExistence type="predicted"/>
<evidence type="ECO:0000313" key="1">
    <source>
        <dbReference type="EMBL" id="VYT97295.1"/>
    </source>
</evidence>